<evidence type="ECO:0000256" key="4">
    <source>
        <dbReference type="ARBA" id="ARBA00049364"/>
    </source>
</evidence>
<evidence type="ECO:0000313" key="6">
    <source>
        <dbReference type="Proteomes" id="UP000623467"/>
    </source>
</evidence>
<accession>A0A8H6XKJ4</accession>
<proteinExistence type="inferred from homology"/>
<protein>
    <recommendedName>
        <fullName evidence="7">Halogenase</fullName>
    </recommendedName>
</protein>
<keyword evidence="6" id="KW-1185">Reference proteome</keyword>
<dbReference type="GO" id="GO:0044550">
    <property type="term" value="P:secondary metabolite biosynthetic process"/>
    <property type="evidence" value="ECO:0007669"/>
    <property type="project" value="UniProtKB-ARBA"/>
</dbReference>
<comment type="catalytic activity">
    <reaction evidence="4">
        <text>melleolide F + FADH2 + chloride + O2 = 6'-chloromelleolide F + FAD + 2 H2O + H(+)</text>
        <dbReference type="Rhea" id="RHEA:67160"/>
        <dbReference type="ChEBI" id="CHEBI:15377"/>
        <dbReference type="ChEBI" id="CHEBI:15378"/>
        <dbReference type="ChEBI" id="CHEBI:15379"/>
        <dbReference type="ChEBI" id="CHEBI:17996"/>
        <dbReference type="ChEBI" id="CHEBI:57692"/>
        <dbReference type="ChEBI" id="CHEBI:58307"/>
        <dbReference type="ChEBI" id="CHEBI:167712"/>
        <dbReference type="ChEBI" id="CHEBI:167713"/>
    </reaction>
    <physiologicalReaction direction="left-to-right" evidence="4">
        <dbReference type="Rhea" id="RHEA:67161"/>
    </physiologicalReaction>
</comment>
<dbReference type="AlphaFoldDB" id="A0A8H6XKJ4"/>
<name>A0A8H6XKJ4_9AGAR</name>
<dbReference type="InterPro" id="IPR006905">
    <property type="entry name" value="Flavin_halogenase"/>
</dbReference>
<dbReference type="GO" id="GO:0004497">
    <property type="term" value="F:monooxygenase activity"/>
    <property type="evidence" value="ECO:0007669"/>
    <property type="project" value="UniProtKB-KW"/>
</dbReference>
<keyword evidence="3" id="KW-0503">Monooxygenase</keyword>
<sequence>MWGASSQSLPFCTTMSAQQIPTNTNILVIGGGPSGSFAAAALAREGHEVTLLERDHFPRYHIGESMLPSCRPFMRFIGVEEKVKNFGFCVKVGAALKFDQKKREGYTDFINPDPNHAAWNVTRADFDELLLRNASENNVKVFEGVSVNALKFSPTNDKQPVAAEWKSDDGKTGTINFNWLVDASGRTGIMSTKYLKNRKFNKALRSVAYWGYWTGANMYAPGTSRENATWLEALTDESGWAWFIPLTGKVSVGIVLKEEAAKAKKAAFTGPNANADFYHAQLKLVPGVTNLLGSAKFTTEVMSAGDYSYSSNQHAGPHYRIVGDAGAFIDPFFSSGVHLAFGSGLNAAATISASIRGDCTEEQAISFHTQKTSTSYTRFLLVVLSAYRQITHQSVAVLADVDEDNYDRAFDFIRPGMFLFPRTKSRSRLSRTQLSRASPIRTRLSRRICCRAQWTSASTPSGLTDPEMHEDVAKKVDPALLTDDAPLMSVKDAKALAGDDEDIEMVLRRVNSRKALEPLNWQPNFRGETFENLYIRLERGNLGLSRADVAPTVEV</sequence>
<organism evidence="5 6">
    <name type="scientific">Mycena sanguinolenta</name>
    <dbReference type="NCBI Taxonomy" id="230812"/>
    <lineage>
        <taxon>Eukaryota</taxon>
        <taxon>Fungi</taxon>
        <taxon>Dikarya</taxon>
        <taxon>Basidiomycota</taxon>
        <taxon>Agaricomycotina</taxon>
        <taxon>Agaricomycetes</taxon>
        <taxon>Agaricomycetidae</taxon>
        <taxon>Agaricales</taxon>
        <taxon>Marasmiineae</taxon>
        <taxon>Mycenaceae</taxon>
        <taxon>Mycena</taxon>
    </lineage>
</organism>
<dbReference type="EMBL" id="JACAZH010000024">
    <property type="protein sequence ID" value="KAF7342923.1"/>
    <property type="molecule type" value="Genomic_DNA"/>
</dbReference>
<dbReference type="InterPro" id="IPR050816">
    <property type="entry name" value="Flavin-dep_Halogenase_NPB"/>
</dbReference>
<dbReference type="SUPFAM" id="SSF51905">
    <property type="entry name" value="FAD/NAD(P)-binding domain"/>
    <property type="match status" value="1"/>
</dbReference>
<dbReference type="Pfam" id="PF04820">
    <property type="entry name" value="Trp_halogenase"/>
    <property type="match status" value="2"/>
</dbReference>
<evidence type="ECO:0000256" key="3">
    <source>
        <dbReference type="ARBA" id="ARBA00023033"/>
    </source>
</evidence>
<reference evidence="5" key="1">
    <citation type="submission" date="2020-05" db="EMBL/GenBank/DDBJ databases">
        <title>Mycena genomes resolve the evolution of fungal bioluminescence.</title>
        <authorList>
            <person name="Tsai I.J."/>
        </authorList>
    </citation>
    <scope>NUCLEOTIDE SEQUENCE</scope>
    <source>
        <strain evidence="5">160909Yilan</strain>
    </source>
</reference>
<evidence type="ECO:0000256" key="2">
    <source>
        <dbReference type="ARBA" id="ARBA00023002"/>
    </source>
</evidence>
<evidence type="ECO:0000313" key="5">
    <source>
        <dbReference type="EMBL" id="KAF7342923.1"/>
    </source>
</evidence>
<comment type="caution">
    <text evidence="5">The sequence shown here is derived from an EMBL/GenBank/DDBJ whole genome shotgun (WGS) entry which is preliminary data.</text>
</comment>
<gene>
    <name evidence="5" type="ORF">MSAN_02008800</name>
</gene>
<dbReference type="PANTHER" id="PTHR43747:SF5">
    <property type="entry name" value="FAD-BINDING DOMAIN-CONTAINING PROTEIN"/>
    <property type="match status" value="1"/>
</dbReference>
<evidence type="ECO:0008006" key="7">
    <source>
        <dbReference type="Google" id="ProtNLM"/>
    </source>
</evidence>
<evidence type="ECO:0000256" key="1">
    <source>
        <dbReference type="ARBA" id="ARBA00005706"/>
    </source>
</evidence>
<dbReference type="InterPro" id="IPR036188">
    <property type="entry name" value="FAD/NAD-bd_sf"/>
</dbReference>
<dbReference type="Gene3D" id="3.50.50.60">
    <property type="entry name" value="FAD/NAD(P)-binding domain"/>
    <property type="match status" value="1"/>
</dbReference>
<dbReference type="GO" id="GO:0140907">
    <property type="term" value="F:flavin-dependent halogenase activity"/>
    <property type="evidence" value="ECO:0007669"/>
    <property type="project" value="UniProtKB-ARBA"/>
</dbReference>
<keyword evidence="2" id="KW-0560">Oxidoreductase</keyword>
<dbReference type="PANTHER" id="PTHR43747">
    <property type="entry name" value="FAD-BINDING PROTEIN"/>
    <property type="match status" value="1"/>
</dbReference>
<dbReference type="OrthoDB" id="3340390at2759"/>
<comment type="similarity">
    <text evidence="1">Belongs to the flavin-dependent halogenase family.</text>
</comment>
<dbReference type="Proteomes" id="UP000623467">
    <property type="component" value="Unassembled WGS sequence"/>
</dbReference>